<keyword evidence="7" id="KW-0325">Glycoprotein</keyword>
<feature type="compositionally biased region" description="Basic and acidic residues" evidence="10">
    <location>
        <begin position="450"/>
        <end position="463"/>
    </location>
</feature>
<dbReference type="EMBL" id="KX699128">
    <property type="protein sequence ID" value="APD73084.1"/>
    <property type="molecule type" value="Genomic_DNA"/>
</dbReference>
<comment type="subcellular location">
    <subcellularLocation>
        <location evidence="2">Cell membrane</location>
        <topology evidence="2">Lipid-anchor</topology>
        <topology evidence="2">GPI-anchor</topology>
    </subcellularLocation>
</comment>
<evidence type="ECO:0000256" key="6">
    <source>
        <dbReference type="ARBA" id="ARBA00023136"/>
    </source>
</evidence>
<evidence type="ECO:0000313" key="14">
    <source>
        <dbReference type="EMBL" id="APD73084.1"/>
    </source>
</evidence>
<feature type="region of interest" description="Disordered" evidence="10">
    <location>
        <begin position="385"/>
        <end position="411"/>
    </location>
</feature>
<feature type="compositionally biased region" description="Basic and acidic residues" evidence="10">
    <location>
        <begin position="392"/>
        <end position="411"/>
    </location>
</feature>
<evidence type="ECO:0000259" key="12">
    <source>
        <dbReference type="Pfam" id="PF10659"/>
    </source>
</evidence>
<dbReference type="VEuPathDB" id="TriTrypDB:Tbg972.7.7540"/>
<organism evidence="14">
    <name type="scientific">Trypanosoma brucei</name>
    <dbReference type="NCBI Taxonomy" id="5691"/>
    <lineage>
        <taxon>Eukaryota</taxon>
        <taxon>Discoba</taxon>
        <taxon>Euglenozoa</taxon>
        <taxon>Kinetoplastea</taxon>
        <taxon>Metakinetoplastina</taxon>
        <taxon>Trypanosomatida</taxon>
        <taxon>Trypanosomatidae</taxon>
        <taxon>Trypanosoma</taxon>
    </lineage>
</organism>
<feature type="domain" description="Trypanosome variant surface glycoprotein C-terminal" evidence="12">
    <location>
        <begin position="407"/>
        <end position="500"/>
    </location>
</feature>
<evidence type="ECO:0000256" key="7">
    <source>
        <dbReference type="ARBA" id="ARBA00023180"/>
    </source>
</evidence>
<evidence type="ECO:0000256" key="9">
    <source>
        <dbReference type="SAM" id="Coils"/>
    </source>
</evidence>
<dbReference type="VEuPathDB" id="TriTrypDB:Tb427_000241500"/>
<dbReference type="InterPro" id="IPR019609">
    <property type="entry name" value="Variant_surf_glycoprt_trypan_C"/>
</dbReference>
<keyword evidence="6" id="KW-0472">Membrane</keyword>
<protein>
    <submittedName>
        <fullName evidence="14">Variant surface glycoprotein 1125.247</fullName>
    </submittedName>
</protein>
<feature type="compositionally biased region" description="Basic and acidic residues" evidence="10">
    <location>
        <begin position="426"/>
        <end position="438"/>
    </location>
</feature>
<evidence type="ECO:0000256" key="10">
    <source>
        <dbReference type="SAM" id="MobiDB-lite"/>
    </source>
</evidence>
<keyword evidence="5 11" id="KW-0732">Signal</keyword>
<feature type="domain" description="Trypanosome variant surface glycoprotein B-type N-terminal" evidence="13">
    <location>
        <begin position="10"/>
        <end position="364"/>
    </location>
</feature>
<reference evidence="14" key="1">
    <citation type="submission" date="2016-08" db="EMBL/GenBank/DDBJ databases">
        <title>VSG repertoire of Trypanosoma brucei EATRO 1125.</title>
        <authorList>
            <person name="Cross G.A."/>
        </authorList>
    </citation>
    <scope>NUCLEOTIDE SEQUENCE</scope>
    <source>
        <strain evidence="14">EATRO 1125</strain>
    </source>
</reference>
<feature type="chain" id="PRO_5012452925" evidence="11">
    <location>
        <begin position="22"/>
        <end position="501"/>
    </location>
</feature>
<name>A0A1J0R5H8_9TRYP</name>
<keyword evidence="8" id="KW-0449">Lipoprotein</keyword>
<dbReference type="Pfam" id="PF13206">
    <property type="entry name" value="VSG_B"/>
    <property type="match status" value="1"/>
</dbReference>
<evidence type="ECO:0000256" key="5">
    <source>
        <dbReference type="ARBA" id="ARBA00022729"/>
    </source>
</evidence>
<feature type="region of interest" description="Disordered" evidence="10">
    <location>
        <begin position="426"/>
        <end position="463"/>
    </location>
</feature>
<dbReference type="InterPro" id="IPR025932">
    <property type="entry name" value="Trypano_VSG_B_N_dom"/>
</dbReference>
<dbReference type="GO" id="GO:0005886">
    <property type="term" value="C:plasma membrane"/>
    <property type="evidence" value="ECO:0007669"/>
    <property type="project" value="UniProtKB-SubCell"/>
</dbReference>
<sequence>MIGQWPKIFLIALALTSPALTTFQPDNAADLQLLCTAIALDGAQPTKLTTADSAETTIKHARALNMSAADETWQEIFEGGKSKNSWEAKKQKVTGEPFKSHWEADYDKWVEDKETVDGSSGQNKWKALNPRPASPSALQAAAEKINSTLKQLLEQQKELDKATTEAQETYPNEAKAELIQALYGTGVTEPKFTDAKTIKDKTTYANGCGSHAGLSIYGDIMCICGTQEAASSDQCGHTNIAIKWTGGNDQSVISDIKAKCKTLKPAEYTAGDLENIIQRILCRIRSAKGRGNDAIHYLGKVSAGTCTGDDGQACAIYAADAEKHDARTGGLNIPWLNHLSKAAKALRKAEAAAKSTETTSKHIKILADAIQTAYSATRYNMMGKPAAAKTETQSKKTDGEDGKQHHCEQKTNQTKEECKNLGCDHDEKENKCKPKAGTENKAAGTGAGDAKTDSKCSEKKKQDECKDGCKWEDNKCQDSSFLLNKQFALSVVSAAFVALLF</sequence>
<evidence type="ECO:0000256" key="1">
    <source>
        <dbReference type="ARBA" id="ARBA00002523"/>
    </source>
</evidence>
<feature type="coiled-coil region" evidence="9">
    <location>
        <begin position="138"/>
        <end position="169"/>
    </location>
</feature>
<evidence type="ECO:0000256" key="8">
    <source>
        <dbReference type="ARBA" id="ARBA00023288"/>
    </source>
</evidence>
<dbReference type="VEuPathDB" id="TriTrypDB:Tb927.4.5560"/>
<keyword evidence="3" id="KW-1003">Cell membrane</keyword>
<evidence type="ECO:0000259" key="13">
    <source>
        <dbReference type="Pfam" id="PF13206"/>
    </source>
</evidence>
<feature type="signal peptide" evidence="11">
    <location>
        <begin position="1"/>
        <end position="21"/>
    </location>
</feature>
<evidence type="ECO:0000256" key="2">
    <source>
        <dbReference type="ARBA" id="ARBA00004609"/>
    </source>
</evidence>
<comment type="function">
    <text evidence="1">VSG forms a coat on the surface of the parasite. The trypanosome evades the immune response of the host by expressing a series of antigenically distinct VSGs from an estimated 1000 VSG genes.</text>
</comment>
<dbReference type="VEuPathDB" id="TriTrypDB:Tb1125.4.5560"/>
<evidence type="ECO:0000256" key="4">
    <source>
        <dbReference type="ARBA" id="ARBA00022622"/>
    </source>
</evidence>
<keyword evidence="4" id="KW-0336">GPI-anchor</keyword>
<dbReference type="GO" id="GO:0098552">
    <property type="term" value="C:side of membrane"/>
    <property type="evidence" value="ECO:0007669"/>
    <property type="project" value="UniProtKB-KW"/>
</dbReference>
<keyword evidence="9" id="KW-0175">Coiled coil</keyword>
<dbReference type="AlphaFoldDB" id="A0A1J0R5H8"/>
<dbReference type="Pfam" id="PF10659">
    <property type="entry name" value="Trypan_glycop_C"/>
    <property type="match status" value="1"/>
</dbReference>
<evidence type="ECO:0000256" key="11">
    <source>
        <dbReference type="SAM" id="SignalP"/>
    </source>
</evidence>
<proteinExistence type="predicted"/>
<accession>A0A1J0R5H8</accession>
<evidence type="ECO:0000256" key="3">
    <source>
        <dbReference type="ARBA" id="ARBA00022475"/>
    </source>
</evidence>